<protein>
    <submittedName>
        <fullName evidence="1">Uncharacterized protein</fullName>
    </submittedName>
</protein>
<proteinExistence type="predicted"/>
<name>A0A7I8L2T4_SPIIN</name>
<evidence type="ECO:0000313" key="1">
    <source>
        <dbReference type="EMBL" id="CAA7404327.1"/>
    </source>
</evidence>
<sequence>MEEGRTRCHEREGWRLGRFVAYSLSNLICVSLSW</sequence>
<reference evidence="1" key="1">
    <citation type="submission" date="2020-02" db="EMBL/GenBank/DDBJ databases">
        <authorList>
            <person name="Scholz U."/>
            <person name="Mascher M."/>
            <person name="Fiebig A."/>
        </authorList>
    </citation>
    <scope>NUCLEOTIDE SEQUENCE</scope>
</reference>
<accession>A0A7I8L2T4</accession>
<dbReference type="EMBL" id="LR746273">
    <property type="protein sequence ID" value="CAA7404327.1"/>
    <property type="molecule type" value="Genomic_DNA"/>
</dbReference>
<dbReference type="AlphaFoldDB" id="A0A7I8L2T4"/>
<evidence type="ECO:0000313" key="2">
    <source>
        <dbReference type="Proteomes" id="UP000663760"/>
    </source>
</evidence>
<organism evidence="1 2">
    <name type="scientific">Spirodela intermedia</name>
    <name type="common">Intermediate duckweed</name>
    <dbReference type="NCBI Taxonomy" id="51605"/>
    <lineage>
        <taxon>Eukaryota</taxon>
        <taxon>Viridiplantae</taxon>
        <taxon>Streptophyta</taxon>
        <taxon>Embryophyta</taxon>
        <taxon>Tracheophyta</taxon>
        <taxon>Spermatophyta</taxon>
        <taxon>Magnoliopsida</taxon>
        <taxon>Liliopsida</taxon>
        <taxon>Araceae</taxon>
        <taxon>Lemnoideae</taxon>
        <taxon>Spirodela</taxon>
    </lineage>
</organism>
<gene>
    <name evidence="1" type="ORF">SI8410_10015005</name>
</gene>
<dbReference type="Proteomes" id="UP000663760">
    <property type="component" value="Chromosome 10"/>
</dbReference>
<keyword evidence="2" id="KW-1185">Reference proteome</keyword>